<comment type="caution">
    <text evidence="3">The sequence shown here is derived from an EMBL/GenBank/DDBJ whole genome shotgun (WGS) entry which is preliminary data.</text>
</comment>
<feature type="domain" description="eCIS core" evidence="2">
    <location>
        <begin position="11"/>
        <end position="87"/>
    </location>
</feature>
<dbReference type="EMBL" id="JANIID010000015">
    <property type="protein sequence ID" value="MCQ8771569.1"/>
    <property type="molecule type" value="Genomic_DNA"/>
</dbReference>
<feature type="compositionally biased region" description="Low complexity" evidence="1">
    <location>
        <begin position="348"/>
        <end position="371"/>
    </location>
</feature>
<proteinExistence type="predicted"/>
<name>A0A9X2RN44_9ACTN</name>
<gene>
    <name evidence="3" type="ORF">NQU55_17610</name>
</gene>
<evidence type="ECO:0000259" key="2">
    <source>
        <dbReference type="Pfam" id="PF13699"/>
    </source>
</evidence>
<dbReference type="RefSeq" id="WP_256790822.1">
    <property type="nucleotide sequence ID" value="NZ_JANIID010000015.1"/>
</dbReference>
<dbReference type="Pfam" id="PF13699">
    <property type="entry name" value="eCIS_core"/>
    <property type="match status" value="1"/>
</dbReference>
<evidence type="ECO:0000256" key="1">
    <source>
        <dbReference type="SAM" id="MobiDB-lite"/>
    </source>
</evidence>
<evidence type="ECO:0000313" key="4">
    <source>
        <dbReference type="Proteomes" id="UP001142374"/>
    </source>
</evidence>
<feature type="compositionally biased region" description="Basic and acidic residues" evidence="1">
    <location>
        <begin position="312"/>
        <end position="324"/>
    </location>
</feature>
<organism evidence="3 4">
    <name type="scientific">Streptomyces telluris</name>
    <dbReference type="NCBI Taxonomy" id="2720021"/>
    <lineage>
        <taxon>Bacteria</taxon>
        <taxon>Bacillati</taxon>
        <taxon>Actinomycetota</taxon>
        <taxon>Actinomycetes</taxon>
        <taxon>Kitasatosporales</taxon>
        <taxon>Streptomycetaceae</taxon>
        <taxon>Streptomyces</taxon>
    </lineage>
</organism>
<feature type="region of interest" description="Disordered" evidence="1">
    <location>
        <begin position="312"/>
        <end position="371"/>
    </location>
</feature>
<evidence type="ECO:0000313" key="3">
    <source>
        <dbReference type="EMBL" id="MCQ8771569.1"/>
    </source>
</evidence>
<dbReference type="Proteomes" id="UP001142374">
    <property type="component" value="Unassembled WGS sequence"/>
</dbReference>
<reference evidence="3" key="1">
    <citation type="submission" date="2022-06" db="EMBL/GenBank/DDBJ databases">
        <title>WGS of actinobacteria.</title>
        <authorList>
            <person name="Thawai C."/>
        </authorList>
    </citation>
    <scope>NUCLEOTIDE SEQUENCE</scope>
    <source>
        <strain evidence="3">AA8</strain>
    </source>
</reference>
<accession>A0A9X2RN44</accession>
<sequence length="710" mass="76177">MGETLRSVGRPLDPGVRSRMEEHFAYDFGKVRVHTDARAAASAQAIGAVAYTVGRNVVFGAGQYRPGTRGGEHVLAHELAHVMQQRHMAGTVQHAATAPAADDSLEREAHAAADTVVRGGWPKVVGRATATGVQRMSIGGPYLTLDAAGGCGICYRGDVRAIGRDVHRQIQELMVRMYEPFMFPEVRMAFDRRKWPYIINAGIPDLVRSTPWSTQVGEIKPANPEGFFEGAAKMQIYLRLFREYFRRRPGTPVGFRVEPLDAAPPRPFPFKETKSPTCRQMVVVNPPVEGVYTYLCVPPFSVARRVCRCRDEKRGRRRAPEKAPQRKRRGDKRERAAVPDVTAPSGVPAPATKDAPTPAPAAVGATGPSPEDAAKGTALLAALGLAAALLRKAAGKAAGRRVAAPAVVLAAAVLVADGAEAHVGLSGDDILDTLCARAAQKGTPVPDDVKQAIRNDPALRKIMDNMARTGDVTEAQRRLGEQLTRTVAENRGEFSDDDLRDLLRVSEAHRGVVPGAAATADDLKRSLTQRHVERLMGELATRVGRGAPLSAAQLTELRALLTAQQPPLTEAEIQDLITRVRPATKGEGAAELVASVRKALEALRGKPGGDTAGSAVPPARWASLSPGTHMIFGPKDLVLRDGMTFTATLIGQDEKTGQRYHGSGTVRARATGNGWDIEVPAGIPLYSPDGRLLGTTVKKTWPGAPRRSLR</sequence>
<protein>
    <submittedName>
        <fullName evidence="3">DUF4157 domain-containing protein</fullName>
    </submittedName>
</protein>
<dbReference type="AlphaFoldDB" id="A0A9X2RN44"/>
<keyword evidence="4" id="KW-1185">Reference proteome</keyword>
<dbReference type="InterPro" id="IPR025295">
    <property type="entry name" value="eCIS_core_dom"/>
</dbReference>